<reference evidence="1 2" key="1">
    <citation type="journal article" date="2018" name="Arch. Microbiol.">
        <title>New insights into the metabolic potential of the phototrophic purple bacterium Rhodopila globiformis DSM 161(T) from its draft genome sequence and evidence for a vanadium-dependent nitrogenase.</title>
        <authorList>
            <person name="Imhoff J.F."/>
            <person name="Rahn T."/>
            <person name="Kunzel S."/>
            <person name="Neulinger S.C."/>
        </authorList>
    </citation>
    <scope>NUCLEOTIDE SEQUENCE [LARGE SCALE GENOMIC DNA]</scope>
    <source>
        <strain evidence="1 2">DSM 16996</strain>
    </source>
</reference>
<organism evidence="1 2">
    <name type="scientific">Rhodoblastus sphagnicola</name>
    <dbReference type="NCBI Taxonomy" id="333368"/>
    <lineage>
        <taxon>Bacteria</taxon>
        <taxon>Pseudomonadati</taxon>
        <taxon>Pseudomonadota</taxon>
        <taxon>Alphaproteobacteria</taxon>
        <taxon>Hyphomicrobiales</taxon>
        <taxon>Rhodoblastaceae</taxon>
        <taxon>Rhodoblastus</taxon>
    </lineage>
</organism>
<comment type="caution">
    <text evidence="1">The sequence shown here is derived from an EMBL/GenBank/DDBJ whole genome shotgun (WGS) entry which is preliminary data.</text>
</comment>
<dbReference type="Proteomes" id="UP000239089">
    <property type="component" value="Unassembled WGS sequence"/>
</dbReference>
<dbReference type="Pfam" id="PF13557">
    <property type="entry name" value="Phenol_MetA_deg"/>
    <property type="match status" value="1"/>
</dbReference>
<proteinExistence type="predicted"/>
<keyword evidence="2" id="KW-1185">Reference proteome</keyword>
<accession>A0A2S6NDN8</accession>
<gene>
    <name evidence="1" type="ORF">CCR94_03600</name>
</gene>
<sequence length="348" mass="36972">MLITVGAPTRGRIARWVKQLKRTELVEGNAMKINAKFAAALVGALTFSGVAHASIAGPTPPPGETAGLDLASPLPEGVYFVNIGSVGSLRSAKGEGAFDYNVPALVWSTPWNILGGRLTFLGAAPEVSLDSKSSLYARGIYNPLLAGQLRWNLGNGFSASYLAGAYIGITGTNLYAGGNLFVKDPLNETTFYQVLGLAWRHDGWNATANLKYGIVGDNGTSSPLLAAPPKKNADFFIYDLGLTKSLGRWELGVVAYGSTMNSGSYSELRSANFPYACSGCTQFALGGLVGYNFGPVITQLTVATDLYAHSDNNVLGAPWWPQKETRGVLRTIIPLWNPETPKAVAAKY</sequence>
<protein>
    <recommendedName>
        <fullName evidence="3">CoxB-like protein</fullName>
    </recommendedName>
</protein>
<dbReference type="InterPro" id="IPR025737">
    <property type="entry name" value="FApF"/>
</dbReference>
<name>A0A2S6NDN8_9HYPH</name>
<evidence type="ECO:0000313" key="1">
    <source>
        <dbReference type="EMBL" id="PPQ32742.1"/>
    </source>
</evidence>
<evidence type="ECO:0000313" key="2">
    <source>
        <dbReference type="Proteomes" id="UP000239089"/>
    </source>
</evidence>
<dbReference type="AlphaFoldDB" id="A0A2S6NDN8"/>
<dbReference type="EMBL" id="NHSJ01000034">
    <property type="protein sequence ID" value="PPQ32742.1"/>
    <property type="molecule type" value="Genomic_DNA"/>
</dbReference>
<evidence type="ECO:0008006" key="3">
    <source>
        <dbReference type="Google" id="ProtNLM"/>
    </source>
</evidence>